<dbReference type="PRINTS" id="PR00147">
    <property type="entry name" value="DNAPHOTLYASE"/>
</dbReference>
<dbReference type="SUPFAM" id="SSF52425">
    <property type="entry name" value="Cryptochrome/photolyase, N-terminal domain"/>
    <property type="match status" value="1"/>
</dbReference>
<feature type="binding site" evidence="3">
    <location>
        <position position="216"/>
    </location>
    <ligand>
        <name>FAD</name>
        <dbReference type="ChEBI" id="CHEBI:57692"/>
    </ligand>
</feature>
<dbReference type="AlphaFoldDB" id="A0AAN2CA38"/>
<dbReference type="GO" id="GO:0003904">
    <property type="term" value="F:deoxyribodipyrimidine photo-lyase activity"/>
    <property type="evidence" value="ECO:0007669"/>
    <property type="project" value="TreeGrafter"/>
</dbReference>
<gene>
    <name evidence="6" type="ORF">WPS_15280</name>
</gene>
<accession>A0AAN2CA38</accession>
<comment type="cofactor">
    <cofactor evidence="3">
        <name>FAD</name>
        <dbReference type="ChEBI" id="CHEBI:57692"/>
    </cofactor>
    <text evidence="3">Binds 1 FAD per subunit.</text>
</comment>
<dbReference type="InterPro" id="IPR002081">
    <property type="entry name" value="Cryptochrome/DNA_photolyase_1"/>
</dbReference>
<dbReference type="Gene3D" id="1.10.579.10">
    <property type="entry name" value="DNA Cyclobutane Dipyrimidine Photolyase, subunit A, domain 3"/>
    <property type="match status" value="1"/>
</dbReference>
<feature type="domain" description="Photolyase/cryptochrome alpha/beta" evidence="5">
    <location>
        <begin position="2"/>
        <end position="130"/>
    </location>
</feature>
<keyword evidence="7" id="KW-1185">Reference proteome</keyword>
<dbReference type="PANTHER" id="PTHR11455:SF9">
    <property type="entry name" value="CRYPTOCHROME CIRCADIAN CLOCK 5 ISOFORM X1"/>
    <property type="match status" value="1"/>
</dbReference>
<proteinExistence type="inferred from homology"/>
<evidence type="ECO:0000313" key="7">
    <source>
        <dbReference type="Proteomes" id="UP001317532"/>
    </source>
</evidence>
<evidence type="ECO:0000256" key="4">
    <source>
        <dbReference type="RuleBase" id="RU004182"/>
    </source>
</evidence>
<feature type="binding site" evidence="3">
    <location>
        <begin position="228"/>
        <end position="232"/>
    </location>
    <ligand>
        <name>FAD</name>
        <dbReference type="ChEBI" id="CHEBI:57692"/>
    </ligand>
</feature>
<protein>
    <submittedName>
        <fullName evidence="6">Deoxyribodipyrimidine photo-lyase</fullName>
    </submittedName>
</protein>
<dbReference type="GO" id="GO:0003677">
    <property type="term" value="F:DNA binding"/>
    <property type="evidence" value="ECO:0007669"/>
    <property type="project" value="TreeGrafter"/>
</dbReference>
<dbReference type="InterPro" id="IPR036155">
    <property type="entry name" value="Crypto/Photolyase_N_sf"/>
</dbReference>
<evidence type="ECO:0000256" key="3">
    <source>
        <dbReference type="PIRSR" id="PIRSR602081-1"/>
    </source>
</evidence>
<dbReference type="KEGG" id="vab:WPS_15280"/>
<dbReference type="InterPro" id="IPR014729">
    <property type="entry name" value="Rossmann-like_a/b/a_fold"/>
</dbReference>
<name>A0AAN2CA38_UNVUL</name>
<evidence type="ECO:0000256" key="2">
    <source>
        <dbReference type="ARBA" id="ARBA00022827"/>
    </source>
</evidence>
<dbReference type="PROSITE" id="PS51645">
    <property type="entry name" value="PHR_CRY_ALPHA_BETA"/>
    <property type="match status" value="1"/>
</dbReference>
<dbReference type="EMBL" id="AP025523">
    <property type="protein sequence ID" value="BDE06252.1"/>
    <property type="molecule type" value="Genomic_DNA"/>
</dbReference>
<keyword evidence="1 3" id="KW-0285">Flavoprotein</keyword>
<evidence type="ECO:0000259" key="5">
    <source>
        <dbReference type="PROSITE" id="PS51645"/>
    </source>
</evidence>
<dbReference type="GO" id="GO:0071949">
    <property type="term" value="F:FAD binding"/>
    <property type="evidence" value="ECO:0007669"/>
    <property type="project" value="TreeGrafter"/>
</dbReference>
<keyword evidence="2 3" id="KW-0274">FAD</keyword>
<comment type="similarity">
    <text evidence="4">Belongs to the DNA photolyase family.</text>
</comment>
<dbReference type="InterPro" id="IPR036134">
    <property type="entry name" value="Crypto/Photolyase_FAD-like_sf"/>
</dbReference>
<dbReference type="SUPFAM" id="SSF48173">
    <property type="entry name" value="Cryptochrome/photolyase FAD-binding domain"/>
    <property type="match status" value="1"/>
</dbReference>
<dbReference type="Pfam" id="PF00875">
    <property type="entry name" value="DNA_photolyase"/>
    <property type="match status" value="1"/>
</dbReference>
<evidence type="ECO:0000256" key="1">
    <source>
        <dbReference type="ARBA" id="ARBA00022630"/>
    </source>
</evidence>
<dbReference type="InterPro" id="IPR006050">
    <property type="entry name" value="DNA_photolyase_N"/>
</dbReference>
<dbReference type="Gene3D" id="3.40.50.620">
    <property type="entry name" value="HUPs"/>
    <property type="match status" value="1"/>
</dbReference>
<dbReference type="PANTHER" id="PTHR11455">
    <property type="entry name" value="CRYPTOCHROME"/>
    <property type="match status" value="1"/>
</dbReference>
<dbReference type="Proteomes" id="UP001317532">
    <property type="component" value="Chromosome"/>
</dbReference>
<feature type="binding site" evidence="3">
    <location>
        <position position="269"/>
    </location>
    <ligand>
        <name>FAD</name>
        <dbReference type="ChEBI" id="CHEBI:57692"/>
    </ligand>
</feature>
<dbReference type="Pfam" id="PF03441">
    <property type="entry name" value="FAD_binding_7"/>
    <property type="match status" value="1"/>
</dbReference>
<dbReference type="InterPro" id="IPR005101">
    <property type="entry name" value="Cryptochr/Photolyase_FAD-bd"/>
</dbReference>
<reference evidence="6 7" key="1">
    <citation type="journal article" date="2022" name="ISME Commun">
        <title>Vulcanimicrobium alpinus gen. nov. sp. nov., the first cultivated representative of the candidate phylum 'Eremiobacterota', is a metabolically versatile aerobic anoxygenic phototroph.</title>
        <authorList>
            <person name="Yabe S."/>
            <person name="Muto K."/>
            <person name="Abe K."/>
            <person name="Yokota A."/>
            <person name="Staudigel H."/>
            <person name="Tebo B.M."/>
        </authorList>
    </citation>
    <scope>NUCLEOTIDE SEQUENCE [LARGE SCALE GENOMIC DNA]</scope>
    <source>
        <strain evidence="6 7">WC8-2</strain>
    </source>
</reference>
<sequence length="475" mass="52139">MARAVFAFTRDLRLNDHAGLAAAARHGVVVPVHVIDPVSAARLRRSPRRAAYYCAAIRALDASLRARGSALIVRRGNAGPVLRALARALGAGVVAWSCGYDAKTIRRDRDLQSTLEEAGLRALPMHDGPAIPPEDAAAAHSRGDGYRAFVPYHARWRTLLPPQDAGSASFAAVEIASEALPIPEEFGSQAPLPGDAGEDAARAKLRTFLQSAVLQYGVARNVPAARETSRLSAELSFGTIAAREVVRSACERAADPFLLAEERASLRLYLRALAERDFFLQLAWYNESLAEEPLQPKMRRFAFARTHPHLDAWRSGRTGFALVDAGIRELRATGWMHPRVRAIAAAFLCFDLGVDWRIGRDEWDVYLVEDDPALAAGNWQWIAGVGADLAAYPRIYNPVKQARRFDPAAEYIRTWIPELAGQPDVAILDPGLGGREQQLPLPLFGTRSYPPPVLDHETAARAFLERYAREVRTPA</sequence>
<keyword evidence="4" id="KW-0157">Chromophore</keyword>
<dbReference type="Gene3D" id="1.25.40.80">
    <property type="match status" value="1"/>
</dbReference>
<evidence type="ECO:0000313" key="6">
    <source>
        <dbReference type="EMBL" id="BDE06252.1"/>
    </source>
</evidence>
<organism evidence="6 7">
    <name type="scientific">Vulcanimicrobium alpinum</name>
    <dbReference type="NCBI Taxonomy" id="3016050"/>
    <lineage>
        <taxon>Bacteria</taxon>
        <taxon>Bacillati</taxon>
        <taxon>Vulcanimicrobiota</taxon>
        <taxon>Vulcanimicrobiia</taxon>
        <taxon>Vulcanimicrobiales</taxon>
        <taxon>Vulcanimicrobiaceae</taxon>
        <taxon>Vulcanimicrobium</taxon>
    </lineage>
</organism>